<evidence type="ECO:0000256" key="1">
    <source>
        <dbReference type="SAM" id="MobiDB-lite"/>
    </source>
</evidence>
<keyword evidence="3" id="KW-1185">Reference proteome</keyword>
<sequence length="237" mass="27543">MQDADDADEDGWGYVTTPVPQKELRNLAYSAPTRNGGRGGFYSFKLFVEVKGPNPLKVKRWNEVDDNEMLKYRGSNDLRNIKAKERIYCTLSVSDFVRIKGVTWLPETGNDGRTCWTYVWVEIRNISDHEPIMNRIIPPWSPEARKDLLHSDSLKLVHALPKKKRKDQVVLRRRGDSDDDDDDYDDGDYSLARRTRSRRDPEMEALAGVIKDLRITIGNTQEQSRIQMENMQEQQRI</sequence>
<reference evidence="3" key="1">
    <citation type="journal article" date="2023" name="Mol. Phylogenet. Evol.">
        <title>Genome-scale phylogeny and comparative genomics of the fungal order Sordariales.</title>
        <authorList>
            <person name="Hensen N."/>
            <person name="Bonometti L."/>
            <person name="Westerberg I."/>
            <person name="Brannstrom I.O."/>
            <person name="Guillou S."/>
            <person name="Cros-Aarteil S."/>
            <person name="Calhoun S."/>
            <person name="Haridas S."/>
            <person name="Kuo A."/>
            <person name="Mondo S."/>
            <person name="Pangilinan J."/>
            <person name="Riley R."/>
            <person name="LaButti K."/>
            <person name="Andreopoulos B."/>
            <person name="Lipzen A."/>
            <person name="Chen C."/>
            <person name="Yan M."/>
            <person name="Daum C."/>
            <person name="Ng V."/>
            <person name="Clum A."/>
            <person name="Steindorff A."/>
            <person name="Ohm R.A."/>
            <person name="Martin F."/>
            <person name="Silar P."/>
            <person name="Natvig D.O."/>
            <person name="Lalanne C."/>
            <person name="Gautier V."/>
            <person name="Ament-Velasquez S.L."/>
            <person name="Kruys A."/>
            <person name="Hutchinson M.I."/>
            <person name="Powell A.J."/>
            <person name="Barry K."/>
            <person name="Miller A.N."/>
            <person name="Grigoriev I.V."/>
            <person name="Debuchy R."/>
            <person name="Gladieux P."/>
            <person name="Hiltunen Thoren M."/>
            <person name="Johannesson H."/>
        </authorList>
    </citation>
    <scope>NUCLEOTIDE SEQUENCE [LARGE SCALE GENOMIC DNA]</scope>
    <source>
        <strain evidence="3">CBS 340.73</strain>
    </source>
</reference>
<evidence type="ECO:0000313" key="2">
    <source>
        <dbReference type="EMBL" id="KAK3934118.1"/>
    </source>
</evidence>
<dbReference type="Proteomes" id="UP001303473">
    <property type="component" value="Unassembled WGS sequence"/>
</dbReference>
<gene>
    <name evidence="2" type="ORF">QBC46DRAFT_454418</name>
</gene>
<feature type="compositionally biased region" description="Basic and acidic residues" evidence="1">
    <location>
        <begin position="167"/>
        <end position="176"/>
    </location>
</feature>
<comment type="caution">
    <text evidence="2">The sequence shown here is derived from an EMBL/GenBank/DDBJ whole genome shotgun (WGS) entry which is preliminary data.</text>
</comment>
<feature type="region of interest" description="Disordered" evidence="1">
    <location>
        <begin position="167"/>
        <end position="198"/>
    </location>
</feature>
<evidence type="ECO:0000313" key="3">
    <source>
        <dbReference type="Proteomes" id="UP001303473"/>
    </source>
</evidence>
<protein>
    <submittedName>
        <fullName evidence="2">Uncharacterized protein</fullName>
    </submittedName>
</protein>
<accession>A0AAN6MXL0</accession>
<dbReference type="EMBL" id="MU854026">
    <property type="protein sequence ID" value="KAK3934118.1"/>
    <property type="molecule type" value="Genomic_DNA"/>
</dbReference>
<name>A0AAN6MXL0_9PEZI</name>
<dbReference type="AlphaFoldDB" id="A0AAN6MXL0"/>
<proteinExistence type="predicted"/>
<organism evidence="2 3">
    <name type="scientific">Diplogelasinospora grovesii</name>
    <dbReference type="NCBI Taxonomy" id="303347"/>
    <lineage>
        <taxon>Eukaryota</taxon>
        <taxon>Fungi</taxon>
        <taxon>Dikarya</taxon>
        <taxon>Ascomycota</taxon>
        <taxon>Pezizomycotina</taxon>
        <taxon>Sordariomycetes</taxon>
        <taxon>Sordariomycetidae</taxon>
        <taxon>Sordariales</taxon>
        <taxon>Diplogelasinosporaceae</taxon>
        <taxon>Diplogelasinospora</taxon>
    </lineage>
</organism>
<feature type="compositionally biased region" description="Acidic residues" evidence="1">
    <location>
        <begin position="177"/>
        <end position="188"/>
    </location>
</feature>